<accession>A0ABM9PKQ0</accession>
<name>A0ABM9PKQ0_9FLAO</name>
<sequence>MANNTRNKLIVLFLVIIYYKDACIRILLHILLNYNSTCLFFKKVYFC</sequence>
<dbReference type="EMBL" id="CAXJRC010000011">
    <property type="protein sequence ID" value="CAL2106240.1"/>
    <property type="molecule type" value="Genomic_DNA"/>
</dbReference>
<organism evidence="2 3">
    <name type="scientific">Tenacibaculum vairaonense</name>
    <dbReference type="NCBI Taxonomy" id="3137860"/>
    <lineage>
        <taxon>Bacteria</taxon>
        <taxon>Pseudomonadati</taxon>
        <taxon>Bacteroidota</taxon>
        <taxon>Flavobacteriia</taxon>
        <taxon>Flavobacteriales</taxon>
        <taxon>Flavobacteriaceae</taxon>
        <taxon>Tenacibaculum</taxon>
    </lineage>
</organism>
<keyword evidence="1" id="KW-0812">Transmembrane</keyword>
<keyword evidence="1" id="KW-1133">Transmembrane helix</keyword>
<evidence type="ECO:0000313" key="3">
    <source>
        <dbReference type="Proteomes" id="UP001497602"/>
    </source>
</evidence>
<reference evidence="2 3" key="1">
    <citation type="submission" date="2024-05" db="EMBL/GenBank/DDBJ databases">
        <authorList>
            <person name="Duchaud E."/>
        </authorList>
    </citation>
    <scope>NUCLEOTIDE SEQUENCE [LARGE SCALE GENOMIC DNA]</scope>
    <source>
        <strain evidence="2">Ena-SAMPLE-TAB-13-05-2024-13:56:06:370-140305</strain>
    </source>
</reference>
<evidence type="ECO:0000256" key="1">
    <source>
        <dbReference type="SAM" id="Phobius"/>
    </source>
</evidence>
<dbReference type="Proteomes" id="UP001497602">
    <property type="component" value="Unassembled WGS sequence"/>
</dbReference>
<comment type="caution">
    <text evidence="2">The sequence shown here is derived from an EMBL/GenBank/DDBJ whole genome shotgun (WGS) entry which is preliminary data.</text>
</comment>
<protein>
    <submittedName>
        <fullName evidence="2">Uncharacterized protein</fullName>
    </submittedName>
</protein>
<gene>
    <name evidence="2" type="ORF">T190115A13A_10396</name>
</gene>
<proteinExistence type="predicted"/>
<evidence type="ECO:0000313" key="2">
    <source>
        <dbReference type="EMBL" id="CAL2106240.1"/>
    </source>
</evidence>
<feature type="transmembrane region" description="Helical" evidence="1">
    <location>
        <begin position="9"/>
        <end position="32"/>
    </location>
</feature>
<keyword evidence="3" id="KW-1185">Reference proteome</keyword>
<keyword evidence="1" id="KW-0472">Membrane</keyword>